<feature type="compositionally biased region" description="Low complexity" evidence="7">
    <location>
        <begin position="10"/>
        <end position="36"/>
    </location>
</feature>
<keyword evidence="5 8" id="KW-1133">Transmembrane helix</keyword>
<dbReference type="GO" id="GO:0005886">
    <property type="term" value="C:plasma membrane"/>
    <property type="evidence" value="ECO:0007669"/>
    <property type="project" value="UniProtKB-SubCell"/>
</dbReference>
<proteinExistence type="inferred from homology"/>
<feature type="transmembrane region" description="Helical" evidence="8">
    <location>
        <begin position="158"/>
        <end position="176"/>
    </location>
</feature>
<dbReference type="InterPro" id="IPR018383">
    <property type="entry name" value="UPF0324_pro"/>
</dbReference>
<feature type="transmembrane region" description="Helical" evidence="8">
    <location>
        <begin position="133"/>
        <end position="152"/>
    </location>
</feature>
<evidence type="ECO:0000313" key="10">
    <source>
        <dbReference type="Proteomes" id="UP000035265"/>
    </source>
</evidence>
<evidence type="ECO:0000256" key="3">
    <source>
        <dbReference type="ARBA" id="ARBA00022475"/>
    </source>
</evidence>
<feature type="transmembrane region" description="Helical" evidence="8">
    <location>
        <begin position="101"/>
        <end position="121"/>
    </location>
</feature>
<accession>A0A0H2L8P3</accession>
<keyword evidence="6 8" id="KW-0472">Membrane</keyword>
<sequence>MSAPTPPPAATSTEPSTEPSTGPSTEATTDPATAPEGRGPTSGTSLEESVVQDGRNPGAGYLVAGLVVLLGLAWSVRYLEQNVPDWLADTPLSGIAKAVEYPVYAIALGLLGNLVLTALGLRDRLAAAFRTEFFIKTGLVLLGATVNLALIVSAAGPAIAQAFLLITLVFGFTWWLGGRLGIDDKLRALLASAVSICGVSAAISAAGAVQAKKEQLAYAASVVILFALPSIFVLPALAEAFGLTPAVAGAWIGGNIDTTAAVTAAGALAGDEALQVAAIVKTTQNALIGVVAIALTAYFAFKVERTPGASAPRLSELWTRFPKFVLGFLAASIAATVYVNAVGADASADSIAVLKSLSTVFFIVAFVSIGLEFKVTAVREAGWKPLVVFGSATVFNLVVGLGLASVLFANVEV</sequence>
<evidence type="ECO:0000256" key="8">
    <source>
        <dbReference type="SAM" id="Phobius"/>
    </source>
</evidence>
<feature type="transmembrane region" description="Helical" evidence="8">
    <location>
        <begin position="59"/>
        <end position="79"/>
    </location>
</feature>
<evidence type="ECO:0000256" key="4">
    <source>
        <dbReference type="ARBA" id="ARBA00022692"/>
    </source>
</evidence>
<feature type="transmembrane region" description="Helical" evidence="8">
    <location>
        <begin position="351"/>
        <end position="373"/>
    </location>
</feature>
<dbReference type="RefSeq" id="WP_082140838.1">
    <property type="nucleotide sequence ID" value="NZ_JNBQ01000001.1"/>
</dbReference>
<evidence type="ECO:0000313" key="9">
    <source>
        <dbReference type="EMBL" id="KLN36517.1"/>
    </source>
</evidence>
<evidence type="ECO:0000256" key="5">
    <source>
        <dbReference type="ARBA" id="ARBA00022989"/>
    </source>
</evidence>
<evidence type="ECO:0000256" key="7">
    <source>
        <dbReference type="SAM" id="MobiDB-lite"/>
    </source>
</evidence>
<keyword evidence="10" id="KW-1185">Reference proteome</keyword>
<dbReference type="Pfam" id="PF03601">
    <property type="entry name" value="Cons_hypoth698"/>
    <property type="match status" value="1"/>
</dbReference>
<gene>
    <name evidence="9" type="ORF">FB00_01310</name>
</gene>
<feature type="transmembrane region" description="Helical" evidence="8">
    <location>
        <begin position="216"/>
        <end position="238"/>
    </location>
</feature>
<evidence type="ECO:0000256" key="1">
    <source>
        <dbReference type="ARBA" id="ARBA00004651"/>
    </source>
</evidence>
<evidence type="ECO:0000256" key="6">
    <source>
        <dbReference type="ARBA" id="ARBA00023136"/>
    </source>
</evidence>
<dbReference type="EMBL" id="JNBQ01000001">
    <property type="protein sequence ID" value="KLN36517.1"/>
    <property type="molecule type" value="Genomic_DNA"/>
</dbReference>
<dbReference type="PATRIC" id="fig|264251.5.peg.269"/>
<comment type="caution">
    <text evidence="9">The sequence shown here is derived from an EMBL/GenBank/DDBJ whole genome shotgun (WGS) entry which is preliminary data.</text>
</comment>
<feature type="transmembrane region" description="Helical" evidence="8">
    <location>
        <begin position="321"/>
        <end position="339"/>
    </location>
</feature>
<keyword evidence="3" id="KW-1003">Cell membrane</keyword>
<dbReference type="Proteomes" id="UP000035265">
    <property type="component" value="Unassembled WGS sequence"/>
</dbReference>
<dbReference type="PANTHER" id="PTHR30106">
    <property type="entry name" value="INNER MEMBRANE PROTEIN YEIH-RELATED"/>
    <property type="match status" value="1"/>
</dbReference>
<dbReference type="AlphaFoldDB" id="A0A0H2L8P3"/>
<name>A0A0H2L8P3_9MICO</name>
<comment type="similarity">
    <text evidence="2">Belongs to the UPF0324 family.</text>
</comment>
<feature type="transmembrane region" description="Helical" evidence="8">
    <location>
        <begin position="188"/>
        <end position="210"/>
    </location>
</feature>
<dbReference type="PANTHER" id="PTHR30106:SF1">
    <property type="entry name" value="UPF0324 MEMBRANE PROTEIN FN0533"/>
    <property type="match status" value="1"/>
</dbReference>
<protein>
    <recommendedName>
        <fullName evidence="11">Sulfate exporter family transporter</fullName>
    </recommendedName>
</protein>
<evidence type="ECO:0000256" key="2">
    <source>
        <dbReference type="ARBA" id="ARBA00007977"/>
    </source>
</evidence>
<feature type="region of interest" description="Disordered" evidence="7">
    <location>
        <begin position="1"/>
        <end position="51"/>
    </location>
</feature>
<evidence type="ECO:0008006" key="11">
    <source>
        <dbReference type="Google" id="ProtNLM"/>
    </source>
</evidence>
<feature type="transmembrane region" description="Helical" evidence="8">
    <location>
        <begin position="282"/>
        <end position="301"/>
    </location>
</feature>
<reference evidence="9 10" key="1">
    <citation type="submission" date="2014-05" db="EMBL/GenBank/DDBJ databases">
        <title>Cellulosimicrobium funkei U11 genome.</title>
        <authorList>
            <person name="Hu C."/>
            <person name="Gong Y."/>
            <person name="Wan W."/>
            <person name="Jiang M."/>
        </authorList>
    </citation>
    <scope>NUCLEOTIDE SEQUENCE [LARGE SCALE GENOMIC DNA]</scope>
    <source>
        <strain evidence="9 10">U11</strain>
    </source>
</reference>
<comment type="subcellular location">
    <subcellularLocation>
        <location evidence="1">Cell membrane</location>
        <topology evidence="1">Multi-pass membrane protein</topology>
    </subcellularLocation>
</comment>
<feature type="transmembrane region" description="Helical" evidence="8">
    <location>
        <begin position="250"/>
        <end position="270"/>
    </location>
</feature>
<keyword evidence="4 8" id="KW-0812">Transmembrane</keyword>
<feature type="transmembrane region" description="Helical" evidence="8">
    <location>
        <begin position="385"/>
        <end position="409"/>
    </location>
</feature>
<organism evidence="9 10">
    <name type="scientific">Cellulosimicrobium funkei</name>
    <dbReference type="NCBI Taxonomy" id="264251"/>
    <lineage>
        <taxon>Bacteria</taxon>
        <taxon>Bacillati</taxon>
        <taxon>Actinomycetota</taxon>
        <taxon>Actinomycetes</taxon>
        <taxon>Micrococcales</taxon>
        <taxon>Promicromonosporaceae</taxon>
        <taxon>Cellulosimicrobium</taxon>
    </lineage>
</organism>